<comment type="subcellular location">
    <subcellularLocation>
        <location evidence="1 12 13">Cytoplasm</location>
    </subcellularLocation>
</comment>
<dbReference type="Gene3D" id="4.10.860.10">
    <property type="entry name" value="UVR domain"/>
    <property type="match status" value="1"/>
</dbReference>
<dbReference type="GO" id="GO:0009381">
    <property type="term" value="F:excinuclease ABC activity"/>
    <property type="evidence" value="ECO:0007669"/>
    <property type="project" value="UniProtKB-UniRule"/>
</dbReference>
<evidence type="ECO:0000256" key="10">
    <source>
        <dbReference type="ARBA" id="ARBA00026033"/>
    </source>
</evidence>
<evidence type="ECO:0000256" key="8">
    <source>
        <dbReference type="ARBA" id="ARBA00022881"/>
    </source>
</evidence>
<feature type="coiled-coil region" evidence="14">
    <location>
        <begin position="660"/>
        <end position="706"/>
    </location>
</feature>
<dbReference type="InterPro" id="IPR014001">
    <property type="entry name" value="Helicase_ATP-bd"/>
</dbReference>
<dbReference type="GO" id="GO:0016887">
    <property type="term" value="F:ATP hydrolysis activity"/>
    <property type="evidence" value="ECO:0007669"/>
    <property type="project" value="InterPro"/>
</dbReference>
<dbReference type="Pfam" id="PF04851">
    <property type="entry name" value="ResIII"/>
    <property type="match status" value="1"/>
</dbReference>
<dbReference type="GO" id="GO:0009380">
    <property type="term" value="C:excinuclease repair complex"/>
    <property type="evidence" value="ECO:0007669"/>
    <property type="project" value="InterPro"/>
</dbReference>
<dbReference type="SMART" id="SM00487">
    <property type="entry name" value="DEXDc"/>
    <property type="match status" value="1"/>
</dbReference>
<dbReference type="InterPro" id="IPR036876">
    <property type="entry name" value="UVR_dom_sf"/>
</dbReference>
<proteinExistence type="inferred from homology"/>
<dbReference type="PROSITE" id="PS51192">
    <property type="entry name" value="HELICASE_ATP_BIND_1"/>
    <property type="match status" value="1"/>
</dbReference>
<dbReference type="Proteomes" id="UP000462055">
    <property type="component" value="Unassembled WGS sequence"/>
</dbReference>
<protein>
    <recommendedName>
        <fullName evidence="11 12">UvrABC system protein B</fullName>
        <shortName evidence="12">Protein UvrB</shortName>
    </recommendedName>
    <alternativeName>
        <fullName evidence="12">Excinuclease ABC subunit B</fullName>
    </alternativeName>
</protein>
<evidence type="ECO:0000256" key="13">
    <source>
        <dbReference type="RuleBase" id="RU003587"/>
    </source>
</evidence>
<evidence type="ECO:0000256" key="1">
    <source>
        <dbReference type="ARBA" id="ARBA00004496"/>
    </source>
</evidence>
<dbReference type="PANTHER" id="PTHR24029">
    <property type="entry name" value="UVRABC SYSTEM PROTEIN B"/>
    <property type="match status" value="1"/>
</dbReference>
<evidence type="ECO:0000256" key="5">
    <source>
        <dbReference type="ARBA" id="ARBA00022763"/>
    </source>
</evidence>
<feature type="binding site" evidence="12">
    <location>
        <begin position="48"/>
        <end position="55"/>
    </location>
    <ligand>
        <name>ATP</name>
        <dbReference type="ChEBI" id="CHEBI:30616"/>
    </ligand>
</feature>
<dbReference type="NCBIfam" id="NF003673">
    <property type="entry name" value="PRK05298.1"/>
    <property type="match status" value="1"/>
</dbReference>
<dbReference type="PROSITE" id="PS51194">
    <property type="entry name" value="HELICASE_CTER"/>
    <property type="match status" value="1"/>
</dbReference>
<keyword evidence="4 12" id="KW-0547">Nucleotide-binding</keyword>
<evidence type="ECO:0000259" key="18">
    <source>
        <dbReference type="PROSITE" id="PS51194"/>
    </source>
</evidence>
<evidence type="ECO:0000259" key="16">
    <source>
        <dbReference type="PROSITE" id="PS50151"/>
    </source>
</evidence>
<evidence type="ECO:0000256" key="11">
    <source>
        <dbReference type="ARBA" id="ARBA00029504"/>
    </source>
</evidence>
<dbReference type="EMBL" id="WBMS02000033">
    <property type="protein sequence ID" value="MWA05078.1"/>
    <property type="molecule type" value="Genomic_DNA"/>
</dbReference>
<organism evidence="19 20">
    <name type="scientific">Actinomadura physcomitrii</name>
    <dbReference type="NCBI Taxonomy" id="2650748"/>
    <lineage>
        <taxon>Bacteria</taxon>
        <taxon>Bacillati</taxon>
        <taxon>Actinomycetota</taxon>
        <taxon>Actinomycetes</taxon>
        <taxon>Streptosporangiales</taxon>
        <taxon>Thermomonosporaceae</taxon>
        <taxon>Actinomadura</taxon>
    </lineage>
</organism>
<keyword evidence="12 13" id="KW-0742">SOS response</keyword>
<keyword evidence="7 12" id="KW-0067">ATP-binding</keyword>
<dbReference type="PROSITE" id="PS50151">
    <property type="entry name" value="UVR"/>
    <property type="match status" value="1"/>
</dbReference>
<comment type="domain">
    <text evidence="12">The beta-hairpin motif is involved in DNA binding.</text>
</comment>
<dbReference type="SUPFAM" id="SSF52540">
    <property type="entry name" value="P-loop containing nucleoside triphosphate hydrolases"/>
    <property type="match status" value="2"/>
</dbReference>
<dbReference type="RefSeq" id="WP_151597574.1">
    <property type="nucleotide sequence ID" value="NZ_WBMS02000033.1"/>
</dbReference>
<evidence type="ECO:0000313" key="19">
    <source>
        <dbReference type="EMBL" id="MWA05078.1"/>
    </source>
</evidence>
<evidence type="ECO:0000256" key="15">
    <source>
        <dbReference type="SAM" id="MobiDB-lite"/>
    </source>
</evidence>
<dbReference type="Pfam" id="PF00271">
    <property type="entry name" value="Helicase_C"/>
    <property type="match status" value="1"/>
</dbReference>
<dbReference type="InterPro" id="IPR006935">
    <property type="entry name" value="Helicase/UvrB_N"/>
</dbReference>
<dbReference type="CDD" id="cd17916">
    <property type="entry name" value="DEXHc_UvrB"/>
    <property type="match status" value="1"/>
</dbReference>
<evidence type="ECO:0000256" key="6">
    <source>
        <dbReference type="ARBA" id="ARBA00022769"/>
    </source>
</evidence>
<dbReference type="SUPFAM" id="SSF46600">
    <property type="entry name" value="C-terminal UvrC-binding domain of UvrB"/>
    <property type="match status" value="1"/>
</dbReference>
<evidence type="ECO:0000256" key="7">
    <source>
        <dbReference type="ARBA" id="ARBA00022840"/>
    </source>
</evidence>
<dbReference type="NCBIfam" id="TIGR00631">
    <property type="entry name" value="uvrb"/>
    <property type="match status" value="1"/>
</dbReference>
<dbReference type="GO" id="GO:0005737">
    <property type="term" value="C:cytoplasm"/>
    <property type="evidence" value="ECO:0007669"/>
    <property type="project" value="UniProtKB-SubCell"/>
</dbReference>
<evidence type="ECO:0000256" key="2">
    <source>
        <dbReference type="ARBA" id="ARBA00008533"/>
    </source>
</evidence>
<evidence type="ECO:0000256" key="4">
    <source>
        <dbReference type="ARBA" id="ARBA00022741"/>
    </source>
</evidence>
<evidence type="ECO:0000256" key="14">
    <source>
        <dbReference type="SAM" id="Coils"/>
    </source>
</evidence>
<evidence type="ECO:0000256" key="3">
    <source>
        <dbReference type="ARBA" id="ARBA00022490"/>
    </source>
</evidence>
<dbReference type="InterPro" id="IPR001650">
    <property type="entry name" value="Helicase_C-like"/>
</dbReference>
<dbReference type="InterPro" id="IPR027417">
    <property type="entry name" value="P-loop_NTPase"/>
</dbReference>
<dbReference type="GO" id="GO:0003677">
    <property type="term" value="F:DNA binding"/>
    <property type="evidence" value="ECO:0007669"/>
    <property type="project" value="UniProtKB-UniRule"/>
</dbReference>
<accession>A0A6I4MFS5</accession>
<feature type="short sequence motif" description="Beta-hairpin" evidence="12">
    <location>
        <begin position="101"/>
        <end position="124"/>
    </location>
</feature>
<dbReference type="SMART" id="SM00490">
    <property type="entry name" value="HELICc"/>
    <property type="match status" value="1"/>
</dbReference>
<dbReference type="InterPro" id="IPR004807">
    <property type="entry name" value="UvrB"/>
</dbReference>
<keyword evidence="9 12" id="KW-0234">DNA repair</keyword>
<keyword evidence="20" id="KW-1185">Reference proteome</keyword>
<feature type="region of interest" description="Disordered" evidence="15">
    <location>
        <begin position="621"/>
        <end position="651"/>
    </location>
</feature>
<dbReference type="HAMAP" id="MF_00204">
    <property type="entry name" value="UvrB"/>
    <property type="match status" value="1"/>
</dbReference>
<comment type="similarity">
    <text evidence="2 12 13">Belongs to the UvrB family.</text>
</comment>
<dbReference type="InterPro" id="IPR041471">
    <property type="entry name" value="UvrB_inter"/>
</dbReference>
<dbReference type="Pfam" id="PF02151">
    <property type="entry name" value="UVR"/>
    <property type="match status" value="1"/>
</dbReference>
<dbReference type="GO" id="GO:0005524">
    <property type="term" value="F:ATP binding"/>
    <property type="evidence" value="ECO:0007669"/>
    <property type="project" value="UniProtKB-UniRule"/>
</dbReference>
<keyword evidence="5 12" id="KW-0227">DNA damage</keyword>
<dbReference type="PANTHER" id="PTHR24029:SF0">
    <property type="entry name" value="UVRABC SYSTEM PROTEIN B"/>
    <property type="match status" value="1"/>
</dbReference>
<comment type="caution">
    <text evidence="19">The sequence shown here is derived from an EMBL/GenBank/DDBJ whole genome shotgun (WGS) entry which is preliminary data.</text>
</comment>
<dbReference type="CDD" id="cd18790">
    <property type="entry name" value="SF2_C_UvrB"/>
    <property type="match status" value="1"/>
</dbReference>
<dbReference type="Gene3D" id="3.40.50.300">
    <property type="entry name" value="P-loop containing nucleotide triphosphate hydrolases"/>
    <property type="match status" value="3"/>
</dbReference>
<dbReference type="InterPro" id="IPR024759">
    <property type="entry name" value="UvrB_YAD/RRR_dom"/>
</dbReference>
<keyword evidence="3 12" id="KW-0963">Cytoplasm</keyword>
<comment type="function">
    <text evidence="12">The UvrABC repair system catalyzes the recognition and processing of DNA lesions. A damage recognition complex composed of 2 UvrA and 2 UvrB subunits scans DNA for abnormalities. Upon binding of the UvrA(2)B(2) complex to a putative damaged site, the DNA wraps around one UvrB monomer. DNA wrap is dependent on ATP binding by UvrB and probably causes local melting of the DNA helix, facilitating insertion of UvrB beta-hairpin between the DNA strands. Then UvrB probes one DNA strand for the presence of a lesion. If a lesion is found the UvrA subunits dissociate and the UvrB-DNA preincision complex is formed. This complex is subsequently bound by UvrC and the second UvrB is released. If no lesion is found, the DNA wraps around the other UvrB subunit that will check the other stand for damage.</text>
</comment>
<dbReference type="Pfam" id="PF17757">
    <property type="entry name" value="UvrB_inter"/>
    <property type="match status" value="1"/>
</dbReference>
<evidence type="ECO:0000313" key="20">
    <source>
        <dbReference type="Proteomes" id="UP000462055"/>
    </source>
</evidence>
<dbReference type="GO" id="GO:0009432">
    <property type="term" value="P:SOS response"/>
    <property type="evidence" value="ECO:0007669"/>
    <property type="project" value="UniProtKB-UniRule"/>
</dbReference>
<sequence length="709" mass="80109">MRPITDLRRRVAPFEVVTEMTPSGDQPQAIAGLAERVARGDKDSVLLGATGTGKTATIAWLVEKLQRPVLVMQPNKTLAAQFANELREMMPGNAVEYFVSYYDYYQPEAYIPQTDTYIEKDSSINDEVDRLRHSATNSLLTRRDTVVVASVSCIYGLGTPQEYVDRMVRLHVGQEIDRDDLLRQLVGMQYTRNDLAFTRGTFRVRGDTIEIIPQYEELAVRIEMFGDEIEKLATLHPLTGEVITEDEELYVFPASHYVAGPERMERAIRDIEAELEVTLAEMERQGKMLEAQRLRMRTTYDIEMMRQVGTCSGIENYSRHIDGRGPGTAPNTLLDYFPEDFLLVIDESHQTVPQIGAMYEGDASRKRMLVEHGFRLPSAMDNRPLKWEEFLDRIGQTVYLSATPGPYEMNRVKGEVVEQVIRPTGLIDPEIVVKPTKGQIDDLVHEIRLRTDRDERVLVTTLTKKMAEDLTDYLLELGVQVRYLHSEVDTLRRIELLRELRAGEFDVLVGINLLREGLDLPEVSLVSILDADKEGFLRSETSLIQTIGRAARNVSGQVHMYADTVTPSMERAIDETNRRRAKQQAYNTEHGIEPTALRKRIADILDSLAREDADTETLIGGAGRQQSRGKAPVPGLASRASARSGEVGRHAADLVGDRPREELEGLIESMTAQMHQAAADLQFELAARLRDEIKELKRELREMKEAGVK</sequence>
<feature type="domain" description="UVR" evidence="16">
    <location>
        <begin position="664"/>
        <end position="699"/>
    </location>
</feature>
<keyword evidence="6 12" id="KW-0228">DNA excision</keyword>
<feature type="domain" description="Helicase ATP-binding" evidence="17">
    <location>
        <begin position="35"/>
        <end position="210"/>
    </location>
</feature>
<evidence type="ECO:0000256" key="12">
    <source>
        <dbReference type="HAMAP-Rule" id="MF_00204"/>
    </source>
</evidence>
<reference evidence="19" key="1">
    <citation type="submission" date="2019-12" db="EMBL/GenBank/DDBJ databases">
        <title>Actinomadura physcomitrii sp. nov., a novel actinomycete isolated from moss [Physcomitrium sphaericum (Ludw) Fuernr].</title>
        <authorList>
            <person name="Zhuang X."/>
        </authorList>
    </citation>
    <scope>NUCLEOTIDE SEQUENCE [LARGE SCALE GENOMIC DNA]</scope>
    <source>
        <strain evidence="19">LD22</strain>
    </source>
</reference>
<dbReference type="AlphaFoldDB" id="A0A6I4MFS5"/>
<gene>
    <name evidence="12 19" type="primary">uvrB</name>
    <name evidence="19" type="ORF">F8568_032885</name>
</gene>
<evidence type="ECO:0000256" key="9">
    <source>
        <dbReference type="ARBA" id="ARBA00023204"/>
    </source>
</evidence>
<comment type="subunit">
    <text evidence="10 12 13">Forms a heterotetramer with UvrA during the search for lesions. Interacts with UvrC in an incision complex.</text>
</comment>
<keyword evidence="8 12" id="KW-0267">Excision nuclease</keyword>
<dbReference type="InterPro" id="IPR001943">
    <property type="entry name" value="UVR_dom"/>
</dbReference>
<name>A0A6I4MFS5_9ACTN</name>
<dbReference type="GO" id="GO:0006289">
    <property type="term" value="P:nucleotide-excision repair"/>
    <property type="evidence" value="ECO:0007669"/>
    <property type="project" value="UniProtKB-UniRule"/>
</dbReference>
<evidence type="ECO:0000259" key="17">
    <source>
        <dbReference type="PROSITE" id="PS51192"/>
    </source>
</evidence>
<dbReference type="Pfam" id="PF12344">
    <property type="entry name" value="UvrB"/>
    <property type="match status" value="1"/>
</dbReference>
<feature type="domain" description="Helicase C-terminal" evidence="18">
    <location>
        <begin position="439"/>
        <end position="601"/>
    </location>
</feature>
<keyword evidence="14" id="KW-0175">Coiled coil</keyword>